<proteinExistence type="predicted"/>
<accession>A0ABQ2HJG3</accession>
<evidence type="ECO:0000259" key="4">
    <source>
        <dbReference type="Pfam" id="PF01872"/>
    </source>
</evidence>
<name>A0ABQ2HJG3_9MICO</name>
<evidence type="ECO:0000313" key="6">
    <source>
        <dbReference type="Proteomes" id="UP000623461"/>
    </source>
</evidence>
<dbReference type="SUPFAM" id="SSF53597">
    <property type="entry name" value="Dihydrofolate reductase-like"/>
    <property type="match status" value="1"/>
</dbReference>
<dbReference type="InterPro" id="IPR050765">
    <property type="entry name" value="Riboflavin_Biosynth_HTPR"/>
</dbReference>
<dbReference type="Proteomes" id="UP000623461">
    <property type="component" value="Unassembled WGS sequence"/>
</dbReference>
<dbReference type="RefSeq" id="WP_030146203.1">
    <property type="nucleotide sequence ID" value="NZ_BMNZ01000001.1"/>
</dbReference>
<evidence type="ECO:0000256" key="3">
    <source>
        <dbReference type="ARBA" id="ARBA00023002"/>
    </source>
</evidence>
<dbReference type="PANTHER" id="PTHR38011">
    <property type="entry name" value="DIHYDROFOLATE REDUCTASE FAMILY PROTEIN (AFU_ORTHOLOGUE AFUA_8G06820)"/>
    <property type="match status" value="1"/>
</dbReference>
<comment type="caution">
    <text evidence="5">The sequence shown here is derived from an EMBL/GenBank/DDBJ whole genome shotgun (WGS) entry which is preliminary data.</text>
</comment>
<dbReference type="InterPro" id="IPR024072">
    <property type="entry name" value="DHFR-like_dom_sf"/>
</dbReference>
<keyword evidence="6" id="KW-1185">Reference proteome</keyword>
<dbReference type="EMBL" id="BMNZ01000001">
    <property type="protein sequence ID" value="GGM83654.1"/>
    <property type="molecule type" value="Genomic_DNA"/>
</dbReference>
<feature type="domain" description="Bacterial bifunctional deaminase-reductase C-terminal" evidence="4">
    <location>
        <begin position="32"/>
        <end position="229"/>
    </location>
</feature>
<protein>
    <recommendedName>
        <fullName evidence="4">Bacterial bifunctional deaminase-reductase C-terminal domain-containing protein</fullName>
    </recommendedName>
</protein>
<dbReference type="Pfam" id="PF01872">
    <property type="entry name" value="RibD_C"/>
    <property type="match status" value="1"/>
</dbReference>
<organism evidence="5 6">
    <name type="scientific">Terrabacter tumescens</name>
    <dbReference type="NCBI Taxonomy" id="60443"/>
    <lineage>
        <taxon>Bacteria</taxon>
        <taxon>Bacillati</taxon>
        <taxon>Actinomycetota</taxon>
        <taxon>Actinomycetes</taxon>
        <taxon>Micrococcales</taxon>
        <taxon>Intrasporangiaceae</taxon>
        <taxon>Terrabacter</taxon>
    </lineage>
</organism>
<keyword evidence="3" id="KW-0560">Oxidoreductase</keyword>
<evidence type="ECO:0000256" key="1">
    <source>
        <dbReference type="ARBA" id="ARBA00005104"/>
    </source>
</evidence>
<dbReference type="Gene3D" id="3.40.430.10">
    <property type="entry name" value="Dihydrofolate Reductase, subunit A"/>
    <property type="match status" value="1"/>
</dbReference>
<sequence length="250" mass="26145">MRLLVPGRSGLAALTDLDTAALLTAYAVPPGPWVRCNMVSSLDGAATGADGRSGSINNDADHVVFEVLRALSHVVVVGAGTIRAEGYSPLSVDGPLVEHRRERGLPDQLPLVAVSNRGEVPPTLRGCRDGRVLLAVPAAAPGLAQARRDLGEDNVVVCGDDELDVPTLLAALHDRGWSHVLTEGGPSLLGSFIAAGLLDELCFTVTPQVVGGEHPRPVGADATPTDLDLRLLVEQDGTLMGRWFVRRPGG</sequence>
<comment type="pathway">
    <text evidence="1">Cofactor biosynthesis; riboflavin biosynthesis.</text>
</comment>
<evidence type="ECO:0000313" key="5">
    <source>
        <dbReference type="EMBL" id="GGM83654.1"/>
    </source>
</evidence>
<dbReference type="PANTHER" id="PTHR38011:SF7">
    <property type="entry name" value="2,5-DIAMINO-6-RIBOSYLAMINO-4(3H)-PYRIMIDINONE 5'-PHOSPHATE REDUCTASE"/>
    <property type="match status" value="1"/>
</dbReference>
<dbReference type="InterPro" id="IPR002734">
    <property type="entry name" value="RibDG_C"/>
</dbReference>
<gene>
    <name evidence="5" type="ORF">GCM10009721_05360</name>
</gene>
<reference evidence="6" key="1">
    <citation type="journal article" date="2019" name="Int. J. Syst. Evol. Microbiol.">
        <title>The Global Catalogue of Microorganisms (GCM) 10K type strain sequencing project: providing services to taxonomists for standard genome sequencing and annotation.</title>
        <authorList>
            <consortium name="The Broad Institute Genomics Platform"/>
            <consortium name="The Broad Institute Genome Sequencing Center for Infectious Disease"/>
            <person name="Wu L."/>
            <person name="Ma J."/>
        </authorList>
    </citation>
    <scope>NUCLEOTIDE SEQUENCE [LARGE SCALE GENOMIC DNA]</scope>
    <source>
        <strain evidence="6">JCM 1365</strain>
    </source>
</reference>
<evidence type="ECO:0000256" key="2">
    <source>
        <dbReference type="ARBA" id="ARBA00022857"/>
    </source>
</evidence>
<keyword evidence="2" id="KW-0521">NADP</keyword>